<name>A0A9Q0MV78_9DIPT</name>
<feature type="region of interest" description="Disordered" evidence="1">
    <location>
        <begin position="106"/>
        <end position="133"/>
    </location>
</feature>
<organism evidence="2 3">
    <name type="scientific">Pseudolycoriella hygida</name>
    <dbReference type="NCBI Taxonomy" id="35572"/>
    <lineage>
        <taxon>Eukaryota</taxon>
        <taxon>Metazoa</taxon>
        <taxon>Ecdysozoa</taxon>
        <taxon>Arthropoda</taxon>
        <taxon>Hexapoda</taxon>
        <taxon>Insecta</taxon>
        <taxon>Pterygota</taxon>
        <taxon>Neoptera</taxon>
        <taxon>Endopterygota</taxon>
        <taxon>Diptera</taxon>
        <taxon>Nematocera</taxon>
        <taxon>Sciaroidea</taxon>
        <taxon>Sciaridae</taxon>
        <taxon>Pseudolycoriella</taxon>
    </lineage>
</organism>
<gene>
    <name evidence="2" type="ORF">Bhyg_11262</name>
</gene>
<feature type="non-terminal residue" evidence="2">
    <location>
        <position position="385"/>
    </location>
</feature>
<dbReference type="AlphaFoldDB" id="A0A9Q0MV78"/>
<accession>A0A9Q0MV78</accession>
<comment type="caution">
    <text evidence="2">The sequence shown here is derived from an EMBL/GenBank/DDBJ whole genome shotgun (WGS) entry which is preliminary data.</text>
</comment>
<sequence>GGAPNEQIRRGNILLEGLFPESGNDCRKYILPPYTKVNKIGGGGAPLRSASGRILTQFRDDPTICFNDSMRNHVDIDLRYKSSPKNKMTYKMQLDKIIAEKEKMNQRRSSDLLKHDPWGRAGPGGAPWRNPREIGQSFMKSMGWTDKNTLQSLDTENKKSSPEIKQKPFQSIQEDAEQLKQPSSHEISTSIIPQNCCCHNCCCGCGTKFYPNKTSPRNENQNPSKKCGKPISDCDDSPKRNQQMNSKNRKPPNNQKSKSSGEKERPPRIKRLCMLNGGVELVPLLARRRAMQRPVNLSTTDVTKNPNANKFEESGHLNELCRQINQKQRRIEINKEIDKQSSQNHFENLDSFWGRPGHGAPKSTRNKLNLNDLLYRVPFKAEFVL</sequence>
<feature type="region of interest" description="Disordered" evidence="1">
    <location>
        <begin position="153"/>
        <end position="185"/>
    </location>
</feature>
<reference evidence="2" key="1">
    <citation type="submission" date="2022-07" db="EMBL/GenBank/DDBJ databases">
        <authorList>
            <person name="Trinca V."/>
            <person name="Uliana J.V.C."/>
            <person name="Torres T.T."/>
            <person name="Ward R.J."/>
            <person name="Monesi N."/>
        </authorList>
    </citation>
    <scope>NUCLEOTIDE SEQUENCE</scope>
    <source>
        <strain evidence="2">HSMRA1968</strain>
        <tissue evidence="2">Whole embryos</tissue>
    </source>
</reference>
<keyword evidence="3" id="KW-1185">Reference proteome</keyword>
<feature type="compositionally biased region" description="Basic and acidic residues" evidence="1">
    <location>
        <begin position="106"/>
        <end position="118"/>
    </location>
</feature>
<evidence type="ECO:0000313" key="2">
    <source>
        <dbReference type="EMBL" id="KAJ6638526.1"/>
    </source>
</evidence>
<dbReference type="Proteomes" id="UP001151699">
    <property type="component" value="Chromosome X"/>
</dbReference>
<dbReference type="OrthoDB" id="8185397at2759"/>
<protein>
    <submittedName>
        <fullName evidence="2">Uncharacterized protein</fullName>
    </submittedName>
</protein>
<evidence type="ECO:0000313" key="3">
    <source>
        <dbReference type="Proteomes" id="UP001151699"/>
    </source>
</evidence>
<feature type="non-terminal residue" evidence="2">
    <location>
        <position position="1"/>
    </location>
</feature>
<proteinExistence type="predicted"/>
<feature type="region of interest" description="Disordered" evidence="1">
    <location>
        <begin position="213"/>
        <end position="272"/>
    </location>
</feature>
<feature type="compositionally biased region" description="Polar residues" evidence="1">
    <location>
        <begin position="213"/>
        <end position="224"/>
    </location>
</feature>
<feature type="compositionally biased region" description="Polar residues" evidence="1">
    <location>
        <begin position="240"/>
        <end position="258"/>
    </location>
</feature>
<dbReference type="EMBL" id="WJQU01000003">
    <property type="protein sequence ID" value="KAJ6638526.1"/>
    <property type="molecule type" value="Genomic_DNA"/>
</dbReference>
<feature type="compositionally biased region" description="Basic and acidic residues" evidence="1">
    <location>
        <begin position="155"/>
        <end position="166"/>
    </location>
</feature>
<evidence type="ECO:0000256" key="1">
    <source>
        <dbReference type="SAM" id="MobiDB-lite"/>
    </source>
</evidence>